<feature type="compositionally biased region" description="Low complexity" evidence="1">
    <location>
        <begin position="657"/>
        <end position="687"/>
    </location>
</feature>
<protein>
    <submittedName>
        <fullName evidence="2">Chloride channel protein ClC-Kb</fullName>
    </submittedName>
</protein>
<feature type="compositionally biased region" description="Polar residues" evidence="1">
    <location>
        <begin position="9"/>
        <end position="20"/>
    </location>
</feature>
<dbReference type="STRING" id="55544.A0A4D9EXP7"/>
<feature type="compositionally biased region" description="Basic and acidic residues" evidence="1">
    <location>
        <begin position="1075"/>
        <end position="1098"/>
    </location>
</feature>
<reference evidence="2 3" key="1">
    <citation type="submission" date="2019-04" db="EMBL/GenBank/DDBJ databases">
        <title>Draft genome of the big-headed turtle Platysternon megacephalum.</title>
        <authorList>
            <person name="Gong S."/>
        </authorList>
    </citation>
    <scope>NUCLEOTIDE SEQUENCE [LARGE SCALE GENOMIC DNA]</scope>
    <source>
        <strain evidence="2">DO16091913</strain>
        <tissue evidence="2">Muscle</tissue>
    </source>
</reference>
<dbReference type="Proteomes" id="UP000297703">
    <property type="component" value="Unassembled WGS sequence"/>
</dbReference>
<feature type="compositionally biased region" description="Basic residues" evidence="1">
    <location>
        <begin position="99"/>
        <end position="114"/>
    </location>
</feature>
<evidence type="ECO:0000256" key="1">
    <source>
        <dbReference type="SAM" id="MobiDB-lite"/>
    </source>
</evidence>
<feature type="region of interest" description="Disordered" evidence="1">
    <location>
        <begin position="753"/>
        <end position="986"/>
    </location>
</feature>
<keyword evidence="3" id="KW-1185">Reference proteome</keyword>
<feature type="region of interest" description="Disordered" evidence="1">
    <location>
        <begin position="639"/>
        <end position="702"/>
    </location>
</feature>
<reference evidence="2 3" key="2">
    <citation type="submission" date="2019-04" db="EMBL/GenBank/DDBJ databases">
        <title>The genome sequence of big-headed turtle.</title>
        <authorList>
            <person name="Gong S."/>
        </authorList>
    </citation>
    <scope>NUCLEOTIDE SEQUENCE [LARGE SCALE GENOMIC DNA]</scope>
    <source>
        <strain evidence="2">DO16091913</strain>
        <tissue evidence="2">Muscle</tissue>
    </source>
</reference>
<feature type="compositionally biased region" description="Pro residues" evidence="1">
    <location>
        <begin position="767"/>
        <end position="779"/>
    </location>
</feature>
<dbReference type="EMBL" id="QXTE01000013">
    <property type="protein sequence ID" value="TFK14075.1"/>
    <property type="molecule type" value="Genomic_DNA"/>
</dbReference>
<name>A0A4D9EXP7_9SAUR</name>
<feature type="compositionally biased region" description="Low complexity" evidence="1">
    <location>
        <begin position="928"/>
        <end position="957"/>
    </location>
</feature>
<comment type="caution">
    <text evidence="2">The sequence shown here is derived from an EMBL/GenBank/DDBJ whole genome shotgun (WGS) entry which is preliminary data.</text>
</comment>
<feature type="compositionally biased region" description="Polar residues" evidence="1">
    <location>
        <begin position="883"/>
        <end position="892"/>
    </location>
</feature>
<evidence type="ECO:0000313" key="3">
    <source>
        <dbReference type="Proteomes" id="UP000297703"/>
    </source>
</evidence>
<feature type="compositionally biased region" description="Pro residues" evidence="1">
    <location>
        <begin position="688"/>
        <end position="701"/>
    </location>
</feature>
<gene>
    <name evidence="2" type="ORF">DR999_PMT02514</name>
</gene>
<feature type="compositionally biased region" description="Pro residues" evidence="1">
    <location>
        <begin position="461"/>
        <end position="477"/>
    </location>
</feature>
<feature type="region of interest" description="Disordered" evidence="1">
    <location>
        <begin position="515"/>
        <end position="555"/>
    </location>
</feature>
<dbReference type="OrthoDB" id="9881263at2759"/>
<dbReference type="GO" id="GO:0006355">
    <property type="term" value="P:regulation of DNA-templated transcription"/>
    <property type="evidence" value="ECO:0007669"/>
    <property type="project" value="InterPro"/>
</dbReference>
<dbReference type="PANTHER" id="PTHR15821">
    <property type="entry name" value="PROTEIN MN1"/>
    <property type="match status" value="1"/>
</dbReference>
<accession>A0A4D9EXP7</accession>
<proteinExistence type="predicted"/>
<feature type="compositionally biased region" description="Low complexity" evidence="1">
    <location>
        <begin position="805"/>
        <end position="815"/>
    </location>
</feature>
<feature type="region of interest" description="Disordered" evidence="1">
    <location>
        <begin position="93"/>
        <end position="123"/>
    </location>
</feature>
<dbReference type="PANTHER" id="PTHR15821:SF0">
    <property type="entry name" value="TRANSCRIPTIONAL ACTIVATOR MN1"/>
    <property type="match status" value="1"/>
</dbReference>
<evidence type="ECO:0000313" key="2">
    <source>
        <dbReference type="EMBL" id="TFK14075.1"/>
    </source>
</evidence>
<sequence>MFGLEQFEPQVSSRNAGQGERNFSQAGLTMSSHFKSPAFHSGGPADPAISALAEPPILGMNMNMAGDAYGFHARGHSELHAGGMQAQPVHGFFGNQQPHHGHPNTHHPHQHHPHFSGNFGSDPSASCLHGGRLMSYSSMGSQQAFAEGYEHMAENQGGEGFGQQRSGNMPDFQHHNSSASNHAVPAPCLPLDQSPNRAASFHGLPASSSSDSHSLEQRRLPNQGGVDSLEYNYPSDGPSGHFDLPVFSPSESDGQLPHYGAGRPVPGGGSFPGTSVLPRAPGMVGMSKVHPQQQPGVFFERFGGARKMSVGMEPGVNARHPLMPQQQQTGLLARQNSCPPAIPRQQQTEANAPNPNLQDNGPILQNQHAQFEYPIHRLENRNMHPYPDPVFTMQQPPPQQPPNQRLQHFDAPYMNVAKRPRFDFPNNPAVERCASWNNNLHNAGMENHLSPSAYPGLPGEFTPPGPDSFAPGPPLQHPGPDHQALQQRQNAALMIKQMASRNQQQRLRQPNLQQLGHHGDVGQSGLVHAGPVGNLPQPGFEREGAGRGPGFEPQAPHLAQDSGWFPGPHPPGELLPRRMGGPAEPGPHDLSLPQNGSGLLFRPAVGGLGLAGEGHVPALHSPGVHSQFGAGLAALQSPGGGVGLPSAPAERRPQPDFAAPPLGGQAGFAFGASGRPAPPHSASGSPGAFPPPPPPEFPPAPRAAASKLGALSLGSFAKPAKENVFGQSCLAALSTACQNMIASLGAPNLHVTFAKKSPPEGKRKLGPPEPDGGPAPGPDFFPGGAAAAKAPPETSLSPGYPPEAPGGEAKAAAAAGGRGRGRRKRDSGHVSPGGFFDKFPPAEGGGAASPGPPDKPLTSPSWGPKGGELLLAEQPDLMASLDSGIQSASKSDGGSPRGDFPDEPSPAYGHEDEVSSSSDSGLAKPTRSPLLGGSPKLPLGGQKPLALGLLGAAAPAPDSYGLGGGGGAHPGTPGLEQVRTPTSTSAQDEIHPLEILQAQIQLQRQQFSISEDQPLGMKSKKAECPSQTGEGDLNSCCSDNVKGAMSTIDLDSLMAEHNSTWYLPSEKSLMEGQEEDKPMAPWEKSKPQNPSKEAHDLPQNKTSAAAQTGSHLQCLSVHCTDDMGESKGRTAVPTWRSLHSDISNRFGTFVAALT</sequence>
<feature type="region of interest" description="Disordered" evidence="1">
    <location>
        <begin position="1"/>
        <end position="20"/>
    </location>
</feature>
<feature type="region of interest" description="Disordered" evidence="1">
    <location>
        <begin position="1070"/>
        <end position="1107"/>
    </location>
</feature>
<feature type="region of interest" description="Disordered" evidence="1">
    <location>
        <begin position="154"/>
        <end position="241"/>
    </location>
</feature>
<organism evidence="2 3">
    <name type="scientific">Platysternon megacephalum</name>
    <name type="common">big-headed turtle</name>
    <dbReference type="NCBI Taxonomy" id="55544"/>
    <lineage>
        <taxon>Eukaryota</taxon>
        <taxon>Metazoa</taxon>
        <taxon>Chordata</taxon>
        <taxon>Craniata</taxon>
        <taxon>Vertebrata</taxon>
        <taxon>Euteleostomi</taxon>
        <taxon>Archelosauria</taxon>
        <taxon>Testudinata</taxon>
        <taxon>Testudines</taxon>
        <taxon>Cryptodira</taxon>
        <taxon>Durocryptodira</taxon>
        <taxon>Testudinoidea</taxon>
        <taxon>Platysternidae</taxon>
        <taxon>Platysternon</taxon>
    </lineage>
</organism>
<feature type="region of interest" description="Disordered" evidence="1">
    <location>
        <begin position="447"/>
        <end position="484"/>
    </location>
</feature>
<dbReference type="InterPro" id="IPR037644">
    <property type="entry name" value="MN1"/>
</dbReference>
<dbReference type="AlphaFoldDB" id="A0A4D9EXP7"/>
<feature type="compositionally biased region" description="Low complexity" evidence="1">
    <location>
        <begin position="780"/>
        <end position="793"/>
    </location>
</feature>